<name>A0A7R9TAL9_9VIRI</name>
<protein>
    <recommendedName>
        <fullName evidence="10">Nitrate/nitrite transporter</fullName>
    </recommendedName>
</protein>
<organism evidence="9">
    <name type="scientific">Prasinoderma coloniale</name>
    <dbReference type="NCBI Taxonomy" id="156133"/>
    <lineage>
        <taxon>Eukaryota</taxon>
        <taxon>Viridiplantae</taxon>
        <taxon>Prasinodermophyta</taxon>
        <taxon>Prasinodermophyceae</taxon>
        <taxon>Prasinodermales</taxon>
        <taxon>Prasinodermaceae</taxon>
        <taxon>Prasinoderma</taxon>
    </lineage>
</organism>
<evidence type="ECO:0000256" key="4">
    <source>
        <dbReference type="ARBA" id="ARBA00022989"/>
    </source>
</evidence>
<gene>
    <name evidence="9" type="ORF">PCOL08062_LOCUS933</name>
</gene>
<sequence>MAEMTETAVGIPPELAFEQDLEEGESMRGVTGKEPVQGVFSDAATKIDEEASKKFGIKVDSEHRATQLLVWKFWQHPHTVSFWVSTLGFFVSFLSTFAAAPLLPVIRDNLNLTKSDLVNSGIAAVTGTIGARVIMGSVCDLVGPRYGMSILLMMTAPFVYGMAGVTNAAGFIACRCFIGLSLAAFVANQFWATLMFNRAVVGAANATSGGWGNLGGGVTQFLMPLFLLFFTNVAGATKFQAWRWVYFIPGTAHILTGLLALIFGQDAPDGNYTALKKKKAMMTDKVWKIYWVGCANYRMWIGVLLYAFCFGVELTINNILATYFFDRFELDLSIAGLVASAFGMMNLFARSVGGIMSDTSARFFGMRGRLWILWLTLSLEGAFCAVLGTMDTLASAIVVMIIFSFWVQASEGATYGIVPFISRRALGVVSGFIGAGGNAGSSITQAAFFTPDSLTTQEGIKWMGVTIVGVALFTPLIHFPMWGSMFFPGNPKATEEDYYGSEYNEEEHKSGLSANALKFAETSQPERGSFFEKSRSKALDKAASETAARGEEEA</sequence>
<keyword evidence="4 8" id="KW-1133">Transmembrane helix</keyword>
<dbReference type="EMBL" id="HBDZ01001182">
    <property type="protein sequence ID" value="CAD8229340.1"/>
    <property type="molecule type" value="Transcribed_RNA"/>
</dbReference>
<dbReference type="Pfam" id="PF07690">
    <property type="entry name" value="MFS_1"/>
    <property type="match status" value="1"/>
</dbReference>
<accession>A0A7R9TAL9</accession>
<dbReference type="Gene3D" id="1.20.1250.20">
    <property type="entry name" value="MFS general substrate transporter like domains"/>
    <property type="match status" value="2"/>
</dbReference>
<evidence type="ECO:0000313" key="9">
    <source>
        <dbReference type="EMBL" id="CAD8229340.1"/>
    </source>
</evidence>
<feature type="transmembrane region" description="Helical" evidence="8">
    <location>
        <begin position="80"/>
        <end position="105"/>
    </location>
</feature>
<keyword evidence="5" id="KW-0534">Nitrate assimilation</keyword>
<feature type="compositionally biased region" description="Basic and acidic residues" evidence="7">
    <location>
        <begin position="529"/>
        <end position="554"/>
    </location>
</feature>
<dbReference type="AlphaFoldDB" id="A0A7R9TAL9"/>
<keyword evidence="3 8" id="KW-0812">Transmembrane</keyword>
<dbReference type="CDD" id="cd17341">
    <property type="entry name" value="MFS_NRT2_like"/>
    <property type="match status" value="1"/>
</dbReference>
<dbReference type="InterPro" id="IPR036259">
    <property type="entry name" value="MFS_trans_sf"/>
</dbReference>
<comment type="similarity">
    <text evidence="2">Belongs to the major facilitator superfamily. Nitrate/nitrite porter (TC 2.A.1.8) family.</text>
</comment>
<feature type="transmembrane region" description="Helical" evidence="8">
    <location>
        <begin position="117"/>
        <end position="134"/>
    </location>
</feature>
<feature type="transmembrane region" description="Helical" evidence="8">
    <location>
        <begin position="211"/>
        <end position="232"/>
    </location>
</feature>
<feature type="transmembrane region" description="Helical" evidence="8">
    <location>
        <begin position="396"/>
        <end position="418"/>
    </location>
</feature>
<comment type="subcellular location">
    <subcellularLocation>
        <location evidence="1">Membrane</location>
        <topology evidence="1">Multi-pass membrane protein</topology>
    </subcellularLocation>
</comment>
<dbReference type="SUPFAM" id="SSF103473">
    <property type="entry name" value="MFS general substrate transporter"/>
    <property type="match status" value="1"/>
</dbReference>
<dbReference type="InterPro" id="IPR011701">
    <property type="entry name" value="MFS"/>
</dbReference>
<dbReference type="GO" id="GO:0016020">
    <property type="term" value="C:membrane"/>
    <property type="evidence" value="ECO:0007669"/>
    <property type="project" value="UniProtKB-SubCell"/>
</dbReference>
<evidence type="ECO:0000256" key="6">
    <source>
        <dbReference type="ARBA" id="ARBA00023136"/>
    </source>
</evidence>
<feature type="transmembrane region" description="Helical" evidence="8">
    <location>
        <begin position="146"/>
        <end position="165"/>
    </location>
</feature>
<dbReference type="FunFam" id="1.20.1250.20:FF:000053">
    <property type="entry name" value="Nitrate transporter 2.1"/>
    <property type="match status" value="1"/>
</dbReference>
<dbReference type="InterPro" id="IPR044772">
    <property type="entry name" value="NO3_transporter"/>
</dbReference>
<dbReference type="PANTHER" id="PTHR23515">
    <property type="entry name" value="HIGH-AFFINITY NITRATE TRANSPORTER 2.3"/>
    <property type="match status" value="1"/>
</dbReference>
<reference evidence="9" key="1">
    <citation type="submission" date="2021-01" db="EMBL/GenBank/DDBJ databases">
        <authorList>
            <person name="Corre E."/>
            <person name="Pelletier E."/>
            <person name="Niang G."/>
            <person name="Scheremetjew M."/>
            <person name="Finn R."/>
            <person name="Kale V."/>
            <person name="Holt S."/>
            <person name="Cochrane G."/>
            <person name="Meng A."/>
            <person name="Brown T."/>
            <person name="Cohen L."/>
        </authorList>
    </citation>
    <scope>NUCLEOTIDE SEQUENCE</scope>
    <source>
        <strain evidence="9">CCMP1413</strain>
    </source>
</reference>
<evidence type="ECO:0000256" key="8">
    <source>
        <dbReference type="SAM" id="Phobius"/>
    </source>
</evidence>
<feature type="transmembrane region" description="Helical" evidence="8">
    <location>
        <begin position="460"/>
        <end position="482"/>
    </location>
</feature>
<evidence type="ECO:0000256" key="7">
    <source>
        <dbReference type="SAM" id="MobiDB-lite"/>
    </source>
</evidence>
<dbReference type="GO" id="GO:0042128">
    <property type="term" value="P:nitrate assimilation"/>
    <property type="evidence" value="ECO:0007669"/>
    <property type="project" value="UniProtKB-KW"/>
</dbReference>
<proteinExistence type="inferred from homology"/>
<evidence type="ECO:0000256" key="3">
    <source>
        <dbReference type="ARBA" id="ARBA00022692"/>
    </source>
</evidence>
<dbReference type="GO" id="GO:0015112">
    <property type="term" value="F:nitrate transmembrane transporter activity"/>
    <property type="evidence" value="ECO:0007669"/>
    <property type="project" value="InterPro"/>
</dbReference>
<keyword evidence="6 8" id="KW-0472">Membrane</keyword>
<evidence type="ECO:0008006" key="10">
    <source>
        <dbReference type="Google" id="ProtNLM"/>
    </source>
</evidence>
<feature type="transmembrane region" description="Helical" evidence="8">
    <location>
        <begin position="425"/>
        <end position="448"/>
    </location>
</feature>
<feature type="transmembrane region" description="Helical" evidence="8">
    <location>
        <begin position="332"/>
        <end position="349"/>
    </location>
</feature>
<evidence type="ECO:0000256" key="5">
    <source>
        <dbReference type="ARBA" id="ARBA00023063"/>
    </source>
</evidence>
<evidence type="ECO:0000256" key="2">
    <source>
        <dbReference type="ARBA" id="ARBA00008432"/>
    </source>
</evidence>
<feature type="transmembrane region" description="Helical" evidence="8">
    <location>
        <begin position="172"/>
        <end position="191"/>
    </location>
</feature>
<feature type="transmembrane region" description="Helical" evidence="8">
    <location>
        <begin position="244"/>
        <end position="263"/>
    </location>
</feature>
<feature type="region of interest" description="Disordered" evidence="7">
    <location>
        <begin position="521"/>
        <end position="554"/>
    </location>
</feature>
<evidence type="ECO:0000256" key="1">
    <source>
        <dbReference type="ARBA" id="ARBA00004141"/>
    </source>
</evidence>